<evidence type="ECO:0000313" key="3">
    <source>
        <dbReference type="Proteomes" id="UP000295169"/>
    </source>
</evidence>
<organism evidence="2 3">
    <name type="scientific">Azotobacter chroococcum</name>
    <dbReference type="NCBI Taxonomy" id="353"/>
    <lineage>
        <taxon>Bacteria</taxon>
        <taxon>Pseudomonadati</taxon>
        <taxon>Pseudomonadota</taxon>
        <taxon>Gammaproteobacteria</taxon>
        <taxon>Pseudomonadales</taxon>
        <taxon>Pseudomonadaceae</taxon>
        <taxon>Azotobacter</taxon>
    </lineage>
</organism>
<feature type="region of interest" description="Disordered" evidence="1">
    <location>
        <begin position="1"/>
        <end position="31"/>
    </location>
</feature>
<evidence type="ECO:0000313" key="2">
    <source>
        <dbReference type="EMBL" id="TCL27133.1"/>
    </source>
</evidence>
<protein>
    <submittedName>
        <fullName evidence="2">Uncharacterized protein</fullName>
    </submittedName>
</protein>
<gene>
    <name evidence="2" type="ORF">EV691_12713</name>
</gene>
<comment type="caution">
    <text evidence="2">The sequence shown here is derived from an EMBL/GenBank/DDBJ whole genome shotgun (WGS) entry which is preliminary data.</text>
</comment>
<name>A0A4R1PLS9_9GAMM</name>
<dbReference type="AlphaFoldDB" id="A0A4R1PLS9"/>
<dbReference type="Proteomes" id="UP000295169">
    <property type="component" value="Unassembled WGS sequence"/>
</dbReference>
<sequence length="31" mass="3372">MPQGIPEQEDGNMAEVMKSHGEAKHHKGSNP</sequence>
<accession>A0A4R1PLS9</accession>
<reference evidence="2 3" key="1">
    <citation type="submission" date="2019-03" db="EMBL/GenBank/DDBJ databases">
        <title>Genomic Encyclopedia of Type Strains, Phase IV (KMG-IV): sequencing the most valuable type-strain genomes for metagenomic binning, comparative biology and taxonomic classification.</title>
        <authorList>
            <person name="Goeker M."/>
        </authorList>
    </citation>
    <scope>NUCLEOTIDE SEQUENCE [LARGE SCALE GENOMIC DNA]</scope>
    <source>
        <strain evidence="2 3">DSM 2286</strain>
    </source>
</reference>
<proteinExistence type="predicted"/>
<evidence type="ECO:0000256" key="1">
    <source>
        <dbReference type="SAM" id="MobiDB-lite"/>
    </source>
</evidence>
<dbReference type="EMBL" id="SMMU01000027">
    <property type="protein sequence ID" value="TCL27133.1"/>
    <property type="molecule type" value="Genomic_DNA"/>
</dbReference>